<feature type="region of interest" description="Disordered" evidence="8">
    <location>
        <begin position="767"/>
        <end position="800"/>
    </location>
</feature>
<dbReference type="Gene3D" id="3.30.40.10">
    <property type="entry name" value="Zinc/RING finger domain, C3HC4 (zinc finger)"/>
    <property type="match status" value="1"/>
</dbReference>
<dbReference type="GO" id="GO:0003729">
    <property type="term" value="F:mRNA binding"/>
    <property type="evidence" value="ECO:0007669"/>
    <property type="project" value="TreeGrafter"/>
</dbReference>
<dbReference type="PROSITE" id="PS00518">
    <property type="entry name" value="ZF_RING_1"/>
    <property type="match status" value="1"/>
</dbReference>
<dbReference type="PANTHER" id="PTHR13139">
    <property type="entry name" value="RING FINGER AND CCCH-TYPE ZINC FINGER DOMAIN-CONTAINING PROTEIN"/>
    <property type="match status" value="1"/>
</dbReference>
<evidence type="ECO:0000313" key="10">
    <source>
        <dbReference type="Proteomes" id="UP000749559"/>
    </source>
</evidence>
<dbReference type="PROSITE" id="PS50103">
    <property type="entry name" value="ZF_C3H1"/>
    <property type="match status" value="1"/>
</dbReference>
<dbReference type="InterPro" id="IPR000571">
    <property type="entry name" value="Znf_CCCH"/>
</dbReference>
<comment type="catalytic activity">
    <reaction evidence="1">
        <text>S-ubiquitinyl-[E2 ubiquitin-conjugating enzyme]-L-cysteine + [acceptor protein]-L-lysine = [E2 ubiquitin-conjugating enzyme]-L-cysteine + N(6)-ubiquitinyl-[acceptor protein]-L-lysine.</text>
        <dbReference type="EC" id="2.3.2.27"/>
    </reaction>
</comment>
<gene>
    <name evidence="9" type="ORF">OFUS_LOCUS13211</name>
</gene>
<evidence type="ECO:0000256" key="1">
    <source>
        <dbReference type="ARBA" id="ARBA00000900"/>
    </source>
</evidence>
<feature type="compositionally biased region" description="Polar residues" evidence="8">
    <location>
        <begin position="828"/>
        <end position="845"/>
    </location>
</feature>
<reference evidence="9" key="1">
    <citation type="submission" date="2022-03" db="EMBL/GenBank/DDBJ databases">
        <authorList>
            <person name="Martin C."/>
        </authorList>
    </citation>
    <scope>NUCLEOTIDE SEQUENCE</scope>
</reference>
<dbReference type="GO" id="GO:0010494">
    <property type="term" value="C:cytoplasmic stress granule"/>
    <property type="evidence" value="ECO:0007669"/>
    <property type="project" value="TreeGrafter"/>
</dbReference>
<dbReference type="EC" id="2.3.2.27" evidence="3"/>
<feature type="region of interest" description="Disordered" evidence="8">
    <location>
        <begin position="690"/>
        <end position="747"/>
    </location>
</feature>
<dbReference type="Proteomes" id="UP000749559">
    <property type="component" value="Unassembled WGS sequence"/>
</dbReference>
<dbReference type="InterPro" id="IPR052249">
    <property type="entry name" value="Roquin_domain"/>
</dbReference>
<dbReference type="Pfam" id="PF18386">
    <property type="entry name" value="ROQ_II"/>
    <property type="match status" value="1"/>
</dbReference>
<dbReference type="GO" id="GO:0006511">
    <property type="term" value="P:ubiquitin-dependent protein catabolic process"/>
    <property type="evidence" value="ECO:0007669"/>
    <property type="project" value="TreeGrafter"/>
</dbReference>
<dbReference type="SUPFAM" id="SSF57850">
    <property type="entry name" value="RING/U-box"/>
    <property type="match status" value="1"/>
</dbReference>
<dbReference type="Pfam" id="PF00642">
    <property type="entry name" value="zf-CCCH"/>
    <property type="match status" value="1"/>
</dbReference>
<dbReference type="EMBL" id="CAIIXF020000006">
    <property type="protein sequence ID" value="CAH1787533.1"/>
    <property type="molecule type" value="Genomic_DNA"/>
</dbReference>
<evidence type="ECO:0000256" key="5">
    <source>
        <dbReference type="ARBA" id="ARBA00022723"/>
    </source>
</evidence>
<dbReference type="InterPro" id="IPR013083">
    <property type="entry name" value="Znf_RING/FYVE/PHD"/>
</dbReference>
<dbReference type="PROSITE" id="PS50089">
    <property type="entry name" value="ZF_RING_2"/>
    <property type="match status" value="1"/>
</dbReference>
<dbReference type="Gene3D" id="1.20.120.1790">
    <property type="match status" value="1"/>
</dbReference>
<proteinExistence type="predicted"/>
<dbReference type="GO" id="GO:0061630">
    <property type="term" value="F:ubiquitin protein ligase activity"/>
    <property type="evidence" value="ECO:0007669"/>
    <property type="project" value="UniProtKB-EC"/>
</dbReference>
<comment type="subcellular location">
    <subcellularLocation>
        <location evidence="2">Cytoplasm</location>
        <location evidence="2">P-body</location>
    </subcellularLocation>
</comment>
<dbReference type="InterPro" id="IPR017907">
    <property type="entry name" value="Znf_RING_CS"/>
</dbReference>
<dbReference type="InterPro" id="IPR036855">
    <property type="entry name" value="Znf_CCCH_sf"/>
</dbReference>
<feature type="compositionally biased region" description="Polar residues" evidence="8">
    <location>
        <begin position="690"/>
        <end position="713"/>
    </location>
</feature>
<evidence type="ECO:0000313" key="9">
    <source>
        <dbReference type="EMBL" id="CAH1787533.1"/>
    </source>
</evidence>
<evidence type="ECO:0000256" key="6">
    <source>
        <dbReference type="ARBA" id="ARBA00022771"/>
    </source>
</evidence>
<dbReference type="SMART" id="SM00356">
    <property type="entry name" value="ZnF_C3H1"/>
    <property type="match status" value="1"/>
</dbReference>
<dbReference type="GO" id="GO:0000209">
    <property type="term" value="P:protein polyubiquitination"/>
    <property type="evidence" value="ECO:0007669"/>
    <property type="project" value="TreeGrafter"/>
</dbReference>
<dbReference type="Pfam" id="PF21206">
    <property type="entry name" value="Roquin_1_2-like_ROQ"/>
    <property type="match status" value="1"/>
</dbReference>
<keyword evidence="10" id="KW-1185">Reference proteome</keyword>
<keyword evidence="4" id="KW-0808">Transferase</keyword>
<comment type="caution">
    <text evidence="9">The sequence shown here is derived from an EMBL/GenBank/DDBJ whole genome shotgun (WGS) entry which is preliminary data.</text>
</comment>
<feature type="region of interest" description="Disordered" evidence="8">
    <location>
        <begin position="826"/>
        <end position="847"/>
    </location>
</feature>
<feature type="compositionally biased region" description="Basic and acidic residues" evidence="8">
    <location>
        <begin position="462"/>
        <end position="489"/>
    </location>
</feature>
<dbReference type="GO" id="GO:0008270">
    <property type="term" value="F:zinc ion binding"/>
    <property type="evidence" value="ECO:0007669"/>
    <property type="project" value="UniProtKB-KW"/>
</dbReference>
<evidence type="ECO:0000256" key="4">
    <source>
        <dbReference type="ARBA" id="ARBA00022679"/>
    </source>
</evidence>
<dbReference type="InterPro" id="IPR041523">
    <property type="entry name" value="ROQ_II"/>
</dbReference>
<dbReference type="SMART" id="SM00184">
    <property type="entry name" value="RING"/>
    <property type="match status" value="1"/>
</dbReference>
<evidence type="ECO:0000256" key="3">
    <source>
        <dbReference type="ARBA" id="ARBA00012483"/>
    </source>
</evidence>
<dbReference type="InterPro" id="IPR001841">
    <property type="entry name" value="Znf_RING"/>
</dbReference>
<protein>
    <recommendedName>
        <fullName evidence="3">RING-type E3 ubiquitin transferase</fullName>
        <ecNumber evidence="3">2.3.2.27</ecNumber>
    </recommendedName>
</protein>
<dbReference type="FunFam" id="1.20.120.1790:FF:000001">
    <property type="entry name" value="roquin-1 isoform X1"/>
    <property type="match status" value="1"/>
</dbReference>
<evidence type="ECO:0000256" key="7">
    <source>
        <dbReference type="ARBA" id="ARBA00022833"/>
    </source>
</evidence>
<evidence type="ECO:0000256" key="8">
    <source>
        <dbReference type="SAM" id="MobiDB-lite"/>
    </source>
</evidence>
<dbReference type="GO" id="GO:0035613">
    <property type="term" value="F:RNA stem-loop binding"/>
    <property type="evidence" value="ECO:0007669"/>
    <property type="project" value="TreeGrafter"/>
</dbReference>
<evidence type="ECO:0000256" key="2">
    <source>
        <dbReference type="ARBA" id="ARBA00004201"/>
    </source>
</evidence>
<keyword evidence="7" id="KW-0862">Zinc</keyword>
<sequence>MPIQAPQWTEFLSCPLCYTLFDVKKHRPISLGCSHTFCMICLEKLNQSKCPFDQVAISQQYTKFPVNYGLLQLVDVPVPTDQTCPLEASLGKDKKHYAASRKSLEELAIYLKPLCSNESASSTQNYLSRPMMRKLVSMVGCQLFEEEGRVRIMRGARSLGERAATELILQHQSTQQLSSNLWAAVRTRGCQFLGPAMQEEVLKLILLALEDGSPLSRKVLVQFVVQKMEVQYPQASKTAIGHVVQLLYRASCFKVTKRNEESSLMELKEEFRIYDSLRREHDAQIVQIATEAGLRIAPDQWSSLLYGDAIHKSHMQSIVDKLQNPESFNQSVDELMIVLQRSNDPGNLTRLHEYFRLLASVDPSPESPSPSWENLAFVLRAIKTIIQGLIPFMQTLSYNRRHEPSSSHNAKYKTNYCRDYMAKTMCPRGALCTFAHSKEELEKYRAKSRRMGPRPPDAATYNKRETPDRSISEDRLKRESAESDVDHISHAQTPVSDIKANAAAGPRHLGTMVATPAVSQPQIYTGPKIRMASVESQHTPQQEQPNAYTSAAMGKRIAATHTPNRPLLAPTEGVVHQQRVGTVIPQGAMVARPQAVQMVPQGMVPGLPQGAVVQPGAFEFAQRPPTQQVIVDANGQYTQGDVAMGRLVHYQPDGSYYTVNVSLPAVHNGNMLPKTGTLEVLHQKKQEIESQLQKLEQKPQNNPPAEQYQSGHPQASRAMPPGTERRGSKVDSNTHNQSPLLNQEDVMTTDECVRSFSDSQMSSHLVTSLQAQLQISESRGNEPSCTTSSRGNEPFSSTSTVDSALEFMSNEAPDYQPWTSGIDASRILGTNSSRGSKDSTLTSSAREPRTLWKTVSSTRSSILFESEDDFIPFNPDAPFVSRYGPISRHAKAKMKYTEPVQVTADLELDTKPTMLVSNERPHAIASQVPTYFPIQRVETGGEQPQYTMHIPHNAILPYNAPQIQPMDMTQHGNDDHSAKINQMNVAGVGGSTAETEHIRYEEELTKKQLTQELNQVKQSINIEKHQIQQQQTMNNMQAMYQTPYGGIVIPAQDDHGMPVQPAENETYMMSARQPQVFHQSPVPMYQQPVEYAYTGNGDMVLVNHAQMMQQFDPDQAQNMAVHDARNRGYMQH</sequence>
<dbReference type="PANTHER" id="PTHR13139:SF54">
    <property type="entry name" value="RING-TYPE E3 UBIQUITIN TRANSFERASE"/>
    <property type="match status" value="1"/>
</dbReference>
<dbReference type="GO" id="GO:0000288">
    <property type="term" value="P:nuclear-transcribed mRNA catabolic process, deadenylation-dependent decay"/>
    <property type="evidence" value="ECO:0007669"/>
    <property type="project" value="TreeGrafter"/>
</dbReference>
<dbReference type="Gene3D" id="4.10.1000.10">
    <property type="entry name" value="Zinc finger, CCCH-type"/>
    <property type="match status" value="1"/>
</dbReference>
<organism evidence="9 10">
    <name type="scientific">Owenia fusiformis</name>
    <name type="common">Polychaete worm</name>
    <dbReference type="NCBI Taxonomy" id="6347"/>
    <lineage>
        <taxon>Eukaryota</taxon>
        <taxon>Metazoa</taxon>
        <taxon>Spiralia</taxon>
        <taxon>Lophotrochozoa</taxon>
        <taxon>Annelida</taxon>
        <taxon>Polychaeta</taxon>
        <taxon>Sedentaria</taxon>
        <taxon>Canalipalpata</taxon>
        <taxon>Sabellida</taxon>
        <taxon>Oweniida</taxon>
        <taxon>Oweniidae</taxon>
        <taxon>Owenia</taxon>
    </lineage>
</organism>
<dbReference type="OrthoDB" id="10067217at2759"/>
<dbReference type="GO" id="GO:0003725">
    <property type="term" value="F:double-stranded RNA binding"/>
    <property type="evidence" value="ECO:0007669"/>
    <property type="project" value="TreeGrafter"/>
</dbReference>
<dbReference type="InterPro" id="IPR048575">
    <property type="entry name" value="Roquin_1_2-like_ROQ"/>
</dbReference>
<accession>A0A8J1XVL1</accession>
<dbReference type="AlphaFoldDB" id="A0A8J1XVL1"/>
<feature type="region of interest" description="Disordered" evidence="8">
    <location>
        <begin position="444"/>
        <end position="497"/>
    </location>
</feature>
<dbReference type="GO" id="GO:0000932">
    <property type="term" value="C:P-body"/>
    <property type="evidence" value="ECO:0007669"/>
    <property type="project" value="UniProtKB-SubCell"/>
</dbReference>
<name>A0A8J1XVL1_OWEFU</name>
<keyword evidence="6" id="KW-0863">Zinc-finger</keyword>
<dbReference type="SUPFAM" id="SSF90229">
    <property type="entry name" value="CCCH zinc finger"/>
    <property type="match status" value="1"/>
</dbReference>
<keyword evidence="5" id="KW-0479">Metal-binding</keyword>
<feature type="compositionally biased region" description="Polar residues" evidence="8">
    <location>
        <begin position="730"/>
        <end position="741"/>
    </location>
</feature>